<accession>A0A3B4Z3D2</accession>
<organism evidence="2">
    <name type="scientific">Stegastes partitus</name>
    <name type="common">bicolor damselfish</name>
    <dbReference type="NCBI Taxonomy" id="144197"/>
    <lineage>
        <taxon>Eukaryota</taxon>
        <taxon>Metazoa</taxon>
        <taxon>Chordata</taxon>
        <taxon>Craniata</taxon>
        <taxon>Vertebrata</taxon>
        <taxon>Euteleostomi</taxon>
        <taxon>Actinopterygii</taxon>
        <taxon>Neopterygii</taxon>
        <taxon>Teleostei</taxon>
        <taxon>Neoteleostei</taxon>
        <taxon>Acanthomorphata</taxon>
        <taxon>Ovalentaria</taxon>
        <taxon>Pomacentridae</taxon>
        <taxon>Stegastes</taxon>
    </lineage>
</organism>
<feature type="domain" description="Reverse transcriptase" evidence="1">
    <location>
        <begin position="91"/>
        <end position="362"/>
    </location>
</feature>
<name>A0A3B4Z3D2_9TELE</name>
<dbReference type="Ensembl" id="ENSSPAT00000003334.1">
    <property type="protein sequence ID" value="ENSSPAP00000003278.1"/>
    <property type="gene ID" value="ENSSPAG00000002518.1"/>
</dbReference>
<proteinExistence type="predicted"/>
<dbReference type="STRING" id="144197.ENSSPAP00000003278"/>
<dbReference type="PANTHER" id="PTHR33332">
    <property type="entry name" value="REVERSE TRANSCRIPTASE DOMAIN-CONTAINING PROTEIN"/>
    <property type="match status" value="1"/>
</dbReference>
<protein>
    <recommendedName>
        <fullName evidence="1">Reverse transcriptase domain-containing protein</fullName>
    </recommendedName>
</protein>
<evidence type="ECO:0000259" key="1">
    <source>
        <dbReference type="PROSITE" id="PS50878"/>
    </source>
</evidence>
<dbReference type="PROSITE" id="PS50878">
    <property type="entry name" value="RT_POL"/>
    <property type="match status" value="1"/>
</dbReference>
<evidence type="ECO:0000313" key="2">
    <source>
        <dbReference type="Ensembl" id="ENSSPAP00000003278.1"/>
    </source>
</evidence>
<dbReference type="AlphaFoldDB" id="A0A3B4Z3D2"/>
<dbReference type="CDD" id="cd01650">
    <property type="entry name" value="RT_nLTR_like"/>
    <property type="match status" value="1"/>
</dbReference>
<dbReference type="InterPro" id="IPR000477">
    <property type="entry name" value="RT_dom"/>
</dbReference>
<dbReference type="GeneTree" id="ENSGT01120000271879"/>
<reference evidence="2" key="1">
    <citation type="submission" date="2023-09" db="UniProtKB">
        <authorList>
            <consortium name="Ensembl"/>
        </authorList>
    </citation>
    <scope>IDENTIFICATION</scope>
</reference>
<sequence>MLKCFNEHFIASGSLFNQSPPLKHSPSSDMTDEFIFNGQSFHFVPFSVDEVHRALLSLDNKKPAGPDNLEPYFLKLAADFIAKPLTSIFNLTLTQNVIPKVWKSAHVLPLLKGGDPTSLNNYRPISNLSALSKVLERLVSNQLKDFLNANNILSPYQSGFRKQHSTIMASLKVVNDIIEALDTKKLCTALFIDLSKAFDTVDHFILKQRLLNIGLSEQAVGWFENYLSERTQCVKYDNILSSVLHVTSGVPQGSVLGPLLFTIYVNNLGHNIPHTQLHFYADDTVIYCRGATLAQSLKYLQAAFDTVQLRLIGLKLVLNASKTKLMLFSNARKRVDSLPTIKTLQGSQIDLVTQFKYLGILIDERLTFRPHVETLVKKLKLKLGFYFRNKPCFSYAARKKLVEATFLPLLDYGDLLYMHAPAQCLHSLDTVYHGSLRFVTGFKARTHHCTLYARVQWPSLTMRRLTHWHNFIYKSILGLCPSYLCEYILF</sequence>
<dbReference type="Pfam" id="PF00078">
    <property type="entry name" value="RVT_1"/>
    <property type="match status" value="1"/>
</dbReference>
<dbReference type="InterPro" id="IPR043502">
    <property type="entry name" value="DNA/RNA_pol_sf"/>
</dbReference>
<dbReference type="SUPFAM" id="SSF56672">
    <property type="entry name" value="DNA/RNA polymerases"/>
    <property type="match status" value="1"/>
</dbReference>